<evidence type="ECO:0000256" key="1">
    <source>
        <dbReference type="SAM" id="Phobius"/>
    </source>
</evidence>
<evidence type="ECO:0000256" key="2">
    <source>
        <dbReference type="SAM" id="SignalP"/>
    </source>
</evidence>
<evidence type="ECO:0000313" key="4">
    <source>
        <dbReference type="EMBL" id="KAL3235202.1"/>
    </source>
</evidence>
<comment type="caution">
    <text evidence="4">The sequence shown here is derived from an EMBL/GenBank/DDBJ whole genome shotgun (WGS) entry which is preliminary data.</text>
</comment>
<accession>A0ABR4P0S9</accession>
<gene>
    <name evidence="4" type="ORF">RNJ44_02990</name>
</gene>
<sequence>MQVAQVRWLVLLTVLLSYVRDSTAIDLHLVGYQGNYVCATMKAGKNTGDSFITFNLTKTPRRSKQSSIAVAIFNFEDVPVLGTFKDSFRLNYCDEYELQEMSCKRPDLGLFYSTGPTLHKFITFNQTSSGVMDTRYDIEEDGKYCVVVEGDKATRGIAHFNNSFGQLSVGEFEIMHALRLLFFFDIIVLGFYLNLVKAELDSLLCIHWSTIKLLCIMNIVAFFQWMEYEVKNIKSSPLYFSIFCEVLLFMRYNARLYFLALLTTRYGIVHNKLATNRIRFIQYSLLVKFICESNHFVTSQLYLQDSITGLVSLALGLIVKIKLFFPFWRTFCYLKRQRLLLKNYMYTYISWLFGAILTCDFLFLYHSMNDRIIRDGIPESEISKKSLFVRTFIPELVINISFCIIFFLWRPANVDHYFK</sequence>
<evidence type="ECO:0000313" key="5">
    <source>
        <dbReference type="Proteomes" id="UP001623330"/>
    </source>
</evidence>
<feature type="chain" id="PRO_5045360616" description="PTM1-like N-terminal domain-containing protein" evidence="2">
    <location>
        <begin position="25"/>
        <end position="419"/>
    </location>
</feature>
<reference evidence="4 5" key="1">
    <citation type="submission" date="2024-05" db="EMBL/GenBank/DDBJ databases">
        <title>Long read based assembly of the Candida bracarensis genome reveals expanded adhesin content.</title>
        <authorList>
            <person name="Marcet-Houben M."/>
            <person name="Ksiezopolska E."/>
            <person name="Gabaldon T."/>
        </authorList>
    </citation>
    <scope>NUCLEOTIDE SEQUENCE [LARGE SCALE GENOMIC DNA]</scope>
    <source>
        <strain evidence="4 5">CBM6</strain>
    </source>
</reference>
<feature type="domain" description="PTM1-like N-terminal" evidence="3">
    <location>
        <begin position="48"/>
        <end position="162"/>
    </location>
</feature>
<feature type="transmembrane region" description="Helical" evidence="1">
    <location>
        <begin position="238"/>
        <end position="262"/>
    </location>
</feature>
<feature type="transmembrane region" description="Helical" evidence="1">
    <location>
        <begin position="348"/>
        <end position="366"/>
    </location>
</feature>
<protein>
    <recommendedName>
        <fullName evidence="3">PTM1-like N-terminal domain-containing protein</fullName>
    </recommendedName>
</protein>
<feature type="transmembrane region" description="Helical" evidence="1">
    <location>
        <begin position="177"/>
        <end position="196"/>
    </location>
</feature>
<organism evidence="4 5">
    <name type="scientific">Nakaseomyces bracarensis</name>
    <dbReference type="NCBI Taxonomy" id="273131"/>
    <lineage>
        <taxon>Eukaryota</taxon>
        <taxon>Fungi</taxon>
        <taxon>Dikarya</taxon>
        <taxon>Ascomycota</taxon>
        <taxon>Saccharomycotina</taxon>
        <taxon>Saccharomycetes</taxon>
        <taxon>Saccharomycetales</taxon>
        <taxon>Saccharomycetaceae</taxon>
        <taxon>Nakaseomyces</taxon>
    </lineage>
</organism>
<keyword evidence="1" id="KW-1133">Transmembrane helix</keyword>
<dbReference type="InterPro" id="IPR053938">
    <property type="entry name" value="PTM1-like_N"/>
</dbReference>
<feature type="transmembrane region" description="Helical" evidence="1">
    <location>
        <begin position="203"/>
        <end position="226"/>
    </location>
</feature>
<keyword evidence="2" id="KW-0732">Signal</keyword>
<keyword evidence="5" id="KW-1185">Reference proteome</keyword>
<proteinExistence type="predicted"/>
<feature type="transmembrane region" description="Helical" evidence="1">
    <location>
        <begin position="307"/>
        <end position="328"/>
    </location>
</feature>
<evidence type="ECO:0000259" key="3">
    <source>
        <dbReference type="Pfam" id="PF21902"/>
    </source>
</evidence>
<keyword evidence="1" id="KW-0812">Transmembrane</keyword>
<dbReference type="Pfam" id="PF21902">
    <property type="entry name" value="PTM1-like_N"/>
    <property type="match status" value="1"/>
</dbReference>
<dbReference type="EMBL" id="JBEVYD010000002">
    <property type="protein sequence ID" value="KAL3235202.1"/>
    <property type="molecule type" value="Genomic_DNA"/>
</dbReference>
<name>A0ABR4P0S9_9SACH</name>
<keyword evidence="1" id="KW-0472">Membrane</keyword>
<dbReference type="Proteomes" id="UP001623330">
    <property type="component" value="Unassembled WGS sequence"/>
</dbReference>
<feature type="signal peptide" evidence="2">
    <location>
        <begin position="1"/>
        <end position="24"/>
    </location>
</feature>
<feature type="transmembrane region" description="Helical" evidence="1">
    <location>
        <begin position="387"/>
        <end position="409"/>
    </location>
</feature>